<dbReference type="GO" id="GO:0005829">
    <property type="term" value="C:cytosol"/>
    <property type="evidence" value="ECO:0007669"/>
    <property type="project" value="TreeGrafter"/>
</dbReference>
<accession>H6RE91</accession>
<dbReference type="EMBL" id="FO117577">
    <property type="protein sequence ID" value="CCF99352.1"/>
    <property type="molecule type" value="Genomic_DNA"/>
</dbReference>
<comment type="function">
    <text evidence="13">Catalyzes the conversion of 4-hydroxy-tetrahydrodipicolinate (HTPA) to tetrahydrodipicolinate.</text>
</comment>
<keyword evidence="8 13" id="KW-0457">Lysine biosynthesis</keyword>
<comment type="catalytic activity">
    <reaction evidence="11 13">
        <text>(S)-2,3,4,5-tetrahydrodipicolinate + NADP(+) + H2O = (2S,4S)-4-hydroxy-2,3,4,5-tetrahydrodipicolinate + NADPH + H(+)</text>
        <dbReference type="Rhea" id="RHEA:35331"/>
        <dbReference type="ChEBI" id="CHEBI:15377"/>
        <dbReference type="ChEBI" id="CHEBI:15378"/>
        <dbReference type="ChEBI" id="CHEBI:16845"/>
        <dbReference type="ChEBI" id="CHEBI:57783"/>
        <dbReference type="ChEBI" id="CHEBI:58349"/>
        <dbReference type="ChEBI" id="CHEBI:67139"/>
        <dbReference type="EC" id="1.17.1.8"/>
    </reaction>
</comment>
<dbReference type="HAMAP" id="MF_00102">
    <property type="entry name" value="DapB"/>
    <property type="match status" value="1"/>
</dbReference>
<name>H6RE91_9BACT</name>
<dbReference type="SUPFAM" id="SSF51735">
    <property type="entry name" value="NAD(P)-binding Rossmann-fold domains"/>
    <property type="match status" value="1"/>
</dbReference>
<proteinExistence type="inferred from homology"/>
<feature type="domain" description="Dihydrodipicolinate reductase C-terminal" evidence="15">
    <location>
        <begin position="139"/>
        <end position="269"/>
    </location>
</feature>
<dbReference type="InterPro" id="IPR036291">
    <property type="entry name" value="NAD(P)-bd_dom_sf"/>
</dbReference>
<comment type="subcellular location">
    <subcellularLocation>
        <location evidence="13">Cytoplasm</location>
    </subcellularLocation>
</comment>
<dbReference type="Gene3D" id="3.30.360.10">
    <property type="entry name" value="Dihydrodipicolinate Reductase, domain 2"/>
    <property type="match status" value="1"/>
</dbReference>
<evidence type="ECO:0000256" key="11">
    <source>
        <dbReference type="ARBA" id="ARBA00049080"/>
    </source>
</evidence>
<keyword evidence="5 13" id="KW-0220">Diaminopimelate biosynthesis</keyword>
<dbReference type="GO" id="GO:0016726">
    <property type="term" value="F:oxidoreductase activity, acting on CH or CH2 groups, NAD or NADP as acceptor"/>
    <property type="evidence" value="ECO:0007669"/>
    <property type="project" value="UniProtKB-UniRule"/>
</dbReference>
<feature type="active site" description="Proton donor" evidence="13">
    <location>
        <position position="172"/>
    </location>
</feature>
<dbReference type="GO" id="GO:0008839">
    <property type="term" value="F:4-hydroxy-tetrahydrodipicolinate reductase"/>
    <property type="evidence" value="ECO:0007669"/>
    <property type="project" value="UniProtKB-UniRule"/>
</dbReference>
<sequence>MGEITNILYTNNVVELKTLRLSKKSTFVRLSNKRMKIAILGYGKMGKVIEEIAIQRGHSIALKVNQTNLDFDLELLRDCDVAIEFSSPESAIENINKCFDANIPVVVGTTGWYAEFNAVQERCVCENKGLLYATNFSVGVNIFYEINKKLAALMDANSQYDVEVEETHHTQKLDAPSGTAISIAEGIIENLDRKDSWKNDTIVSKNELAIESIRTEDVPGTHIVKYASDIDVVEIKHEAKNRNGFAFGAVLAAEYINDKNGVFTMKDVLSL</sequence>
<evidence type="ECO:0000256" key="13">
    <source>
        <dbReference type="HAMAP-Rule" id="MF_00102"/>
    </source>
</evidence>
<evidence type="ECO:0000313" key="16">
    <source>
        <dbReference type="EMBL" id="CCF99352.1"/>
    </source>
</evidence>
<dbReference type="GO" id="GO:0050661">
    <property type="term" value="F:NADP binding"/>
    <property type="evidence" value="ECO:0007669"/>
    <property type="project" value="UniProtKB-UniRule"/>
</dbReference>
<dbReference type="PANTHER" id="PTHR20836">
    <property type="entry name" value="DIHYDRODIPICOLINATE REDUCTASE"/>
    <property type="match status" value="1"/>
</dbReference>
<comment type="caution">
    <text evidence="13">Was originally thought to be a dihydrodipicolinate reductase (DHDPR), catalyzing the conversion of dihydrodipicolinate to tetrahydrodipicolinate. However, it was shown in E.coli that the substrate of the enzymatic reaction is not dihydrodipicolinate (DHDP) but in fact (2S,4S)-4-hydroxy-2,3,4,5-tetrahydrodipicolinic acid (HTPA), the product released by the DapA-catalyzed reaction.</text>
</comment>
<dbReference type="InterPro" id="IPR023940">
    <property type="entry name" value="DHDPR_bac"/>
</dbReference>
<evidence type="ECO:0000256" key="6">
    <source>
        <dbReference type="ARBA" id="ARBA00023002"/>
    </source>
</evidence>
<evidence type="ECO:0000256" key="9">
    <source>
        <dbReference type="ARBA" id="ARBA00037922"/>
    </source>
</evidence>
<evidence type="ECO:0000256" key="12">
    <source>
        <dbReference type="ARBA" id="ARBA00049396"/>
    </source>
</evidence>
<reference evidence="16" key="2">
    <citation type="submission" date="2012-02" db="EMBL/GenBank/DDBJ databases">
        <authorList>
            <person name="Genoscope - CEA"/>
        </authorList>
    </citation>
    <scope>NUCLEOTIDE SEQUENCE</scope>
</reference>
<feature type="binding site" evidence="13">
    <location>
        <position position="63"/>
    </location>
    <ligand>
        <name>NADP(+)</name>
        <dbReference type="ChEBI" id="CHEBI:58349"/>
    </ligand>
</feature>
<evidence type="ECO:0000256" key="4">
    <source>
        <dbReference type="ARBA" id="ARBA00022857"/>
    </source>
</evidence>
<keyword evidence="4 13" id="KW-0521">NADP</keyword>
<reference evidence="16" key="1">
    <citation type="journal article" date="2012" name="Environ. Microbiol.">
        <title>Genomic content of uncultured Bacteroidetes from contrasting oceanic provinces in the North Atlantic Ocean.</title>
        <authorList>
            <person name="Gomez-Pereira P.R."/>
            <person name="Schuler M."/>
            <person name="Fuchs B.M."/>
            <person name="Bennke C."/>
            <person name="Teeling H."/>
            <person name="Waldmann J."/>
            <person name="Richter M."/>
            <person name="Barbe V."/>
            <person name="Bataille E."/>
            <person name="Glockner F.O."/>
            <person name="Amann R."/>
        </authorList>
    </citation>
    <scope>NUCLEOTIDE SEQUENCE</scope>
</reference>
<dbReference type="GO" id="GO:0051287">
    <property type="term" value="F:NAD binding"/>
    <property type="evidence" value="ECO:0007669"/>
    <property type="project" value="UniProtKB-UniRule"/>
</dbReference>
<evidence type="ECO:0000256" key="7">
    <source>
        <dbReference type="ARBA" id="ARBA00023027"/>
    </source>
</evidence>
<evidence type="ECO:0000256" key="5">
    <source>
        <dbReference type="ARBA" id="ARBA00022915"/>
    </source>
</evidence>
<comment type="subunit">
    <text evidence="13">Homotetramer.</text>
</comment>
<keyword evidence="2 13" id="KW-0963">Cytoplasm</keyword>
<dbReference type="Gene3D" id="3.40.50.720">
    <property type="entry name" value="NAD(P)-binding Rossmann-like Domain"/>
    <property type="match status" value="1"/>
</dbReference>
<keyword evidence="6 13" id="KW-0560">Oxidoreductase</keyword>
<dbReference type="GO" id="GO:0009089">
    <property type="term" value="P:lysine biosynthetic process via diaminopimelate"/>
    <property type="evidence" value="ECO:0007669"/>
    <property type="project" value="UniProtKB-UniRule"/>
</dbReference>
<evidence type="ECO:0000259" key="14">
    <source>
        <dbReference type="Pfam" id="PF01113"/>
    </source>
</evidence>
<dbReference type="PIRSF" id="PIRSF000161">
    <property type="entry name" value="DHPR"/>
    <property type="match status" value="1"/>
</dbReference>
<dbReference type="NCBIfam" id="TIGR00036">
    <property type="entry name" value="dapB"/>
    <property type="match status" value="1"/>
</dbReference>
<evidence type="ECO:0000259" key="15">
    <source>
        <dbReference type="Pfam" id="PF05173"/>
    </source>
</evidence>
<dbReference type="Pfam" id="PF05173">
    <property type="entry name" value="DapB_C"/>
    <property type="match status" value="1"/>
</dbReference>
<comment type="catalytic activity">
    <reaction evidence="12 13">
        <text>(S)-2,3,4,5-tetrahydrodipicolinate + NAD(+) + H2O = (2S,4S)-4-hydroxy-2,3,4,5-tetrahydrodipicolinate + NADH + H(+)</text>
        <dbReference type="Rhea" id="RHEA:35323"/>
        <dbReference type="ChEBI" id="CHEBI:15377"/>
        <dbReference type="ChEBI" id="CHEBI:15378"/>
        <dbReference type="ChEBI" id="CHEBI:16845"/>
        <dbReference type="ChEBI" id="CHEBI:57540"/>
        <dbReference type="ChEBI" id="CHEBI:57945"/>
        <dbReference type="ChEBI" id="CHEBI:67139"/>
        <dbReference type="EC" id="1.17.1.8"/>
    </reaction>
</comment>
<dbReference type="InterPro" id="IPR000846">
    <property type="entry name" value="DapB_N"/>
</dbReference>
<comment type="pathway">
    <text evidence="9 13">Amino-acid biosynthesis; L-lysine biosynthesis via DAP pathway; (S)-tetrahydrodipicolinate from L-aspartate: step 4/4.</text>
</comment>
<protein>
    <recommendedName>
        <fullName evidence="10 13">4-hydroxy-tetrahydrodipicolinate reductase</fullName>
        <shortName evidence="13">HTPA reductase</shortName>
        <ecNumber evidence="10 13">1.17.1.8</ecNumber>
    </recommendedName>
</protein>
<keyword evidence="3 13" id="KW-0028">Amino-acid biosynthesis</keyword>
<dbReference type="PANTHER" id="PTHR20836:SF0">
    <property type="entry name" value="4-HYDROXY-TETRAHYDRODIPICOLINATE REDUCTASE 1, CHLOROPLASTIC-RELATED"/>
    <property type="match status" value="1"/>
</dbReference>
<organism evidence="16">
    <name type="scientific">uncultured Cytophagia bacterium</name>
    <dbReference type="NCBI Taxonomy" id="768505"/>
    <lineage>
        <taxon>Bacteria</taxon>
        <taxon>Pseudomonadati</taxon>
        <taxon>Bacteroidota</taxon>
        <taxon>Cytophagia</taxon>
        <taxon>environmental samples</taxon>
    </lineage>
</organism>
<feature type="binding site" evidence="13">
    <location>
        <begin position="178"/>
        <end position="179"/>
    </location>
    <ligand>
        <name>(S)-2,3,4,5-tetrahydrodipicolinate</name>
        <dbReference type="ChEBI" id="CHEBI:16845"/>
    </ligand>
</feature>
<dbReference type="InterPro" id="IPR022664">
    <property type="entry name" value="DapB_N_CS"/>
</dbReference>
<dbReference type="UniPathway" id="UPA00034">
    <property type="reaction ID" value="UER00018"/>
</dbReference>
<dbReference type="SUPFAM" id="SSF55347">
    <property type="entry name" value="Glyceraldehyde-3-phosphate dehydrogenase-like, C-terminal domain"/>
    <property type="match status" value="1"/>
</dbReference>
<dbReference type="InterPro" id="IPR022663">
    <property type="entry name" value="DapB_C"/>
</dbReference>
<comment type="caution">
    <text evidence="13">Lacks conserved residue(s) required for the propagation of feature annotation.</text>
</comment>
<feature type="domain" description="Dihydrodipicolinate reductase N-terminal" evidence="14">
    <location>
        <begin position="35"/>
        <end position="136"/>
    </location>
</feature>
<evidence type="ECO:0000256" key="2">
    <source>
        <dbReference type="ARBA" id="ARBA00022490"/>
    </source>
</evidence>
<dbReference type="EC" id="1.17.1.8" evidence="10 13"/>
<keyword evidence="7 13" id="KW-0520">NAD</keyword>
<dbReference type="GO" id="GO:0019877">
    <property type="term" value="P:diaminopimelate biosynthetic process"/>
    <property type="evidence" value="ECO:0007669"/>
    <property type="project" value="UniProtKB-UniRule"/>
</dbReference>
<evidence type="ECO:0000256" key="8">
    <source>
        <dbReference type="ARBA" id="ARBA00023154"/>
    </source>
</evidence>
<evidence type="ECO:0000256" key="3">
    <source>
        <dbReference type="ARBA" id="ARBA00022605"/>
    </source>
</evidence>
<feature type="binding site" evidence="13">
    <location>
        <begin position="108"/>
        <end position="110"/>
    </location>
    <ligand>
        <name>NAD(+)</name>
        <dbReference type="ChEBI" id="CHEBI:57540"/>
    </ligand>
</feature>
<feature type="active site" description="Proton donor/acceptor" evidence="13">
    <location>
        <position position="168"/>
    </location>
</feature>
<dbReference type="PROSITE" id="PS01298">
    <property type="entry name" value="DAPB"/>
    <property type="match status" value="1"/>
</dbReference>
<comment type="similarity">
    <text evidence="1 13">Belongs to the DapB family.</text>
</comment>
<dbReference type="AlphaFoldDB" id="H6RE91"/>
<gene>
    <name evidence="13 16" type="primary">dapB</name>
    <name evidence="16" type="ORF">VIS_S3BBA60009</name>
</gene>
<dbReference type="Pfam" id="PF01113">
    <property type="entry name" value="DapB_N"/>
    <property type="match status" value="1"/>
</dbReference>
<evidence type="ECO:0000256" key="10">
    <source>
        <dbReference type="ARBA" id="ARBA00038983"/>
    </source>
</evidence>
<evidence type="ECO:0000256" key="1">
    <source>
        <dbReference type="ARBA" id="ARBA00006642"/>
    </source>
</evidence>
<feature type="binding site" evidence="13">
    <location>
        <begin position="133"/>
        <end position="136"/>
    </location>
    <ligand>
        <name>NAD(+)</name>
        <dbReference type="ChEBI" id="CHEBI:57540"/>
    </ligand>
</feature>
<feature type="binding site" evidence="13">
    <location>
        <position position="169"/>
    </location>
    <ligand>
        <name>(S)-2,3,4,5-tetrahydrodipicolinate</name>
        <dbReference type="ChEBI" id="CHEBI:16845"/>
    </ligand>
</feature>
<dbReference type="CDD" id="cd02274">
    <property type="entry name" value="DHDPR_N"/>
    <property type="match status" value="1"/>
</dbReference>